<evidence type="ECO:0000256" key="5">
    <source>
        <dbReference type="ARBA" id="ARBA00022989"/>
    </source>
</evidence>
<dbReference type="PRINTS" id="PR00783">
    <property type="entry name" value="MINTRINSICP"/>
</dbReference>
<feature type="transmembrane region" description="Helical" evidence="8">
    <location>
        <begin position="132"/>
        <end position="152"/>
    </location>
</feature>
<evidence type="ECO:0000256" key="1">
    <source>
        <dbReference type="ARBA" id="ARBA00004141"/>
    </source>
</evidence>
<feature type="transmembrane region" description="Helical" evidence="8">
    <location>
        <begin position="34"/>
        <end position="63"/>
    </location>
</feature>
<proteinExistence type="inferred from homology"/>
<sequence>MSLYIGEFIGTMILIILGNGVLANVILWRSKAEGAGWLVITVGWALAVVFGVYCAIAAGAWYADINPVLTIIRGFMGGYTLLEMIGVIVSQILGAFVGACIVWIHFYPHWKETEESELILAVFTTGPAIRNVWTNLISEIIGTAMLVFPFFALTSGKIWSIPAYLLPCIVGFLIWAIGLSLGGTTCYALNPARDFGPRLAHALLPIKGKGTSDWSYAWVPIVGPLIGGSVGFLMAKVCF</sequence>
<evidence type="ECO:0000313" key="10">
    <source>
        <dbReference type="Proteomes" id="UP001243623"/>
    </source>
</evidence>
<evidence type="ECO:0000313" key="9">
    <source>
        <dbReference type="EMBL" id="WIW70528.1"/>
    </source>
</evidence>
<organism evidence="9 10">
    <name type="scientific">Selenobaculum gibii</name>
    <dbReference type="NCBI Taxonomy" id="3054208"/>
    <lineage>
        <taxon>Bacteria</taxon>
        <taxon>Bacillati</taxon>
        <taxon>Bacillota</taxon>
        <taxon>Negativicutes</taxon>
        <taxon>Selenomonadales</taxon>
        <taxon>Selenomonadaceae</taxon>
        <taxon>Selenobaculum</taxon>
    </lineage>
</organism>
<comment type="similarity">
    <text evidence="2 7">Belongs to the MIP/aquaporin (TC 1.A.8) family.</text>
</comment>
<protein>
    <submittedName>
        <fullName evidence="9">Aquaporin family protein</fullName>
    </submittedName>
</protein>
<evidence type="ECO:0000256" key="4">
    <source>
        <dbReference type="ARBA" id="ARBA00022692"/>
    </source>
</evidence>
<dbReference type="InterPro" id="IPR050363">
    <property type="entry name" value="MIP/Aquaporin"/>
</dbReference>
<comment type="subcellular location">
    <subcellularLocation>
        <location evidence="1">Membrane</location>
        <topology evidence="1">Multi-pass membrane protein</topology>
    </subcellularLocation>
</comment>
<evidence type="ECO:0000256" key="2">
    <source>
        <dbReference type="ARBA" id="ARBA00006175"/>
    </source>
</evidence>
<keyword evidence="4 7" id="KW-0812">Transmembrane</keyword>
<keyword evidence="5 8" id="KW-1133">Transmembrane helix</keyword>
<dbReference type="GO" id="GO:0005886">
    <property type="term" value="C:plasma membrane"/>
    <property type="evidence" value="ECO:0007669"/>
    <property type="project" value="TreeGrafter"/>
</dbReference>
<evidence type="ECO:0000256" key="3">
    <source>
        <dbReference type="ARBA" id="ARBA00022448"/>
    </source>
</evidence>
<dbReference type="PANTHER" id="PTHR43829:SF9">
    <property type="entry name" value="AQUAPORIN-9"/>
    <property type="match status" value="1"/>
</dbReference>
<dbReference type="RefSeq" id="WP_147669607.1">
    <property type="nucleotide sequence ID" value="NZ_CP120678.1"/>
</dbReference>
<dbReference type="AlphaFoldDB" id="A0A9Y2AJ01"/>
<feature type="transmembrane region" description="Helical" evidence="8">
    <location>
        <begin position="7"/>
        <end position="28"/>
    </location>
</feature>
<dbReference type="InterPro" id="IPR023271">
    <property type="entry name" value="Aquaporin-like"/>
</dbReference>
<dbReference type="GO" id="GO:0015254">
    <property type="term" value="F:glycerol channel activity"/>
    <property type="evidence" value="ECO:0007669"/>
    <property type="project" value="TreeGrafter"/>
</dbReference>
<gene>
    <name evidence="9" type="ORF">P3F81_11675</name>
</gene>
<name>A0A9Y2AJ01_9FIRM</name>
<dbReference type="KEGG" id="sgbi:P3F81_11675"/>
<dbReference type="SUPFAM" id="SSF81338">
    <property type="entry name" value="Aquaporin-like"/>
    <property type="match status" value="1"/>
</dbReference>
<feature type="transmembrane region" description="Helical" evidence="8">
    <location>
        <begin position="84"/>
        <end position="106"/>
    </location>
</feature>
<evidence type="ECO:0000256" key="8">
    <source>
        <dbReference type="SAM" id="Phobius"/>
    </source>
</evidence>
<keyword evidence="3 7" id="KW-0813">Transport</keyword>
<evidence type="ECO:0000256" key="7">
    <source>
        <dbReference type="RuleBase" id="RU000477"/>
    </source>
</evidence>
<feature type="transmembrane region" description="Helical" evidence="8">
    <location>
        <begin position="164"/>
        <end position="190"/>
    </location>
</feature>
<dbReference type="Proteomes" id="UP001243623">
    <property type="component" value="Chromosome"/>
</dbReference>
<keyword evidence="6 8" id="KW-0472">Membrane</keyword>
<dbReference type="Pfam" id="PF00230">
    <property type="entry name" value="MIP"/>
    <property type="match status" value="1"/>
</dbReference>
<keyword evidence="10" id="KW-1185">Reference proteome</keyword>
<accession>A0A9Y2AJ01</accession>
<dbReference type="InterPro" id="IPR000425">
    <property type="entry name" value="MIP"/>
</dbReference>
<dbReference type="Gene3D" id="1.20.1080.10">
    <property type="entry name" value="Glycerol uptake facilitator protein"/>
    <property type="match status" value="1"/>
</dbReference>
<feature type="transmembrane region" description="Helical" evidence="8">
    <location>
        <begin position="215"/>
        <end position="235"/>
    </location>
</feature>
<evidence type="ECO:0000256" key="6">
    <source>
        <dbReference type="ARBA" id="ARBA00023136"/>
    </source>
</evidence>
<dbReference type="PANTHER" id="PTHR43829">
    <property type="entry name" value="AQUAPORIN OR AQUAGLYCEROPORIN RELATED"/>
    <property type="match status" value="1"/>
</dbReference>
<dbReference type="EMBL" id="CP120678">
    <property type="protein sequence ID" value="WIW70528.1"/>
    <property type="molecule type" value="Genomic_DNA"/>
</dbReference>
<reference evidence="9" key="1">
    <citation type="submission" date="2023-03" db="EMBL/GenBank/DDBJ databases">
        <title>Selenobaculum gbiensis gen. nov. sp. nov., a new bacterium isolated from the gut microbiota of IBD patient.</title>
        <authorList>
            <person name="Yeo S."/>
            <person name="Park H."/>
            <person name="Huh C.S."/>
        </authorList>
    </citation>
    <scope>NUCLEOTIDE SEQUENCE</scope>
    <source>
        <strain evidence="9">ICN-92133</strain>
    </source>
</reference>